<dbReference type="SUPFAM" id="SSF52980">
    <property type="entry name" value="Restriction endonuclease-like"/>
    <property type="match status" value="1"/>
</dbReference>
<gene>
    <name evidence="3" type="ORF">ACFR9T_13085</name>
</gene>
<feature type="compositionally biased region" description="Acidic residues" evidence="1">
    <location>
        <begin position="184"/>
        <end position="193"/>
    </location>
</feature>
<comment type="caution">
    <text evidence="3">The sequence shown here is derived from an EMBL/GenBank/DDBJ whole genome shotgun (WGS) entry which is preliminary data.</text>
</comment>
<keyword evidence="3" id="KW-0255">Endonuclease</keyword>
<dbReference type="InterPro" id="IPR007560">
    <property type="entry name" value="Restrct_endonuc_IV_Mrr"/>
</dbReference>
<evidence type="ECO:0000256" key="1">
    <source>
        <dbReference type="SAM" id="MobiDB-lite"/>
    </source>
</evidence>
<dbReference type="Proteomes" id="UP001597185">
    <property type="component" value="Unassembled WGS sequence"/>
</dbReference>
<name>A0ABD6C2V3_9EURY</name>
<proteinExistence type="predicted"/>
<organism evidence="3 4">
    <name type="scientific">Halorubrum laminariae</name>
    <dbReference type="NCBI Taxonomy" id="1433523"/>
    <lineage>
        <taxon>Archaea</taxon>
        <taxon>Methanobacteriati</taxon>
        <taxon>Methanobacteriota</taxon>
        <taxon>Stenosarchaea group</taxon>
        <taxon>Halobacteria</taxon>
        <taxon>Halobacteriales</taxon>
        <taxon>Haloferacaceae</taxon>
        <taxon>Halorubrum</taxon>
    </lineage>
</organism>
<evidence type="ECO:0000313" key="3">
    <source>
        <dbReference type="EMBL" id="MFD1571506.1"/>
    </source>
</evidence>
<evidence type="ECO:0000259" key="2">
    <source>
        <dbReference type="Pfam" id="PF04471"/>
    </source>
</evidence>
<accession>A0ABD6C2V3</accession>
<dbReference type="EMBL" id="JBHUDB010000011">
    <property type="protein sequence ID" value="MFD1571506.1"/>
    <property type="molecule type" value="Genomic_DNA"/>
</dbReference>
<dbReference type="GO" id="GO:0004519">
    <property type="term" value="F:endonuclease activity"/>
    <property type="evidence" value="ECO:0007669"/>
    <property type="project" value="UniProtKB-KW"/>
</dbReference>
<keyword evidence="4" id="KW-1185">Reference proteome</keyword>
<dbReference type="PROSITE" id="PS50890">
    <property type="entry name" value="PUA"/>
    <property type="match status" value="1"/>
</dbReference>
<dbReference type="InterPro" id="IPR011335">
    <property type="entry name" value="Restrct_endonuc-II-like"/>
</dbReference>
<dbReference type="GO" id="GO:0016787">
    <property type="term" value="F:hydrolase activity"/>
    <property type="evidence" value="ECO:0007669"/>
    <property type="project" value="UniProtKB-KW"/>
</dbReference>
<protein>
    <submittedName>
        <fullName evidence="3">Restriction endonuclease</fullName>
        <ecNumber evidence="3">3.1.21.-</ecNumber>
    </submittedName>
</protein>
<dbReference type="AlphaFoldDB" id="A0ABD6C2V3"/>
<feature type="region of interest" description="Disordered" evidence="1">
    <location>
        <begin position="173"/>
        <end position="198"/>
    </location>
</feature>
<feature type="domain" description="Restriction endonuclease type IV Mrr" evidence="2">
    <location>
        <begin position="210"/>
        <end position="311"/>
    </location>
</feature>
<keyword evidence="3" id="KW-0540">Nuclease</keyword>
<dbReference type="Pfam" id="PF04471">
    <property type="entry name" value="Mrr_cat"/>
    <property type="match status" value="1"/>
</dbReference>
<dbReference type="RefSeq" id="WP_256417756.1">
    <property type="nucleotide sequence ID" value="NZ_JANHDL010000003.1"/>
</dbReference>
<dbReference type="EC" id="3.1.21.-" evidence="3"/>
<reference evidence="3 4" key="1">
    <citation type="journal article" date="2019" name="Int. J. Syst. Evol. Microbiol.">
        <title>The Global Catalogue of Microorganisms (GCM) 10K type strain sequencing project: providing services to taxonomists for standard genome sequencing and annotation.</title>
        <authorList>
            <consortium name="The Broad Institute Genomics Platform"/>
            <consortium name="The Broad Institute Genome Sequencing Center for Infectious Disease"/>
            <person name="Wu L."/>
            <person name="Ma J."/>
        </authorList>
    </citation>
    <scope>NUCLEOTIDE SEQUENCE [LARGE SCALE GENOMIC DNA]</scope>
    <source>
        <strain evidence="3 4">CGMCC 1.12689</strain>
    </source>
</reference>
<sequence>MTGIVILPAGRDDAFEDYKRFVRDGHPIDDIESYLSEDDLELFRTTSDEDLVHVWGTSVDGAWRNVERNDIVLVYHDGEFIARGQVLQLRHDPNLAEYLWKENVNHGRWDDESPWEYMTFLTDVEEVEVDIEEFNELVGYDETYRPQGFTRVADKRLDQLAGEESVETAIADLTDAGERVHPVDDEDDEDDGPTPDLANQLRAASTDGTAHEEFEKLVAKAFSQLGCTADWIEGGGDTDVEIRSPEHVVVEVKARGNGRVNSLEVTNVDKHRRQRGADHAIVVAPGFAPKVIDNAETTDLTTLAVDDLVELLDRRDRYAVPPEETLALLTRSGAFQDDRLDLLDESIQDRTDAGETLLAVIRALKRADGPVETAEDVRWIVVGMEDSDDIPTTEEIRSALQLLAHPTVGVVEQDEEGYRATTDYENGVQLVRSLGEVVQPPREKE</sequence>
<keyword evidence="3" id="KW-0378">Hydrolase</keyword>
<evidence type="ECO:0000313" key="4">
    <source>
        <dbReference type="Proteomes" id="UP001597185"/>
    </source>
</evidence>